<evidence type="ECO:0000313" key="3">
    <source>
        <dbReference type="Proteomes" id="UP000529946"/>
    </source>
</evidence>
<dbReference type="Proteomes" id="UP000529946">
    <property type="component" value="Unassembled WGS sequence"/>
</dbReference>
<keyword evidence="1" id="KW-0732">Signal</keyword>
<accession>A0A7W6NPM8</accession>
<sequence>MNQSFASLTVALVATATLASAGAASAQSFAAADLAAFGPGYSASDAPLGAPTELRIDLRGRIEARCELVTPPAAMTQLHLTDPGQAQASFALDCNTPFVLRVRSNHGGFTNEEASVGVEPVLPYEVAVEVETDMGRQDLGWCEAAALTDTPDSACIYAPTAAERGWSSGEATAIGQRGSLRLRWTENQSERPLLGAYQDTVVIELEVRS</sequence>
<protein>
    <recommendedName>
        <fullName evidence="4">Spore coat protein U domain-containing protein</fullName>
    </recommendedName>
</protein>
<evidence type="ECO:0000256" key="1">
    <source>
        <dbReference type="SAM" id="SignalP"/>
    </source>
</evidence>
<dbReference type="EMBL" id="JACIDM010000001">
    <property type="protein sequence ID" value="MBB4082322.1"/>
    <property type="molecule type" value="Genomic_DNA"/>
</dbReference>
<organism evidence="2 3">
    <name type="scientific">Brevundimonas lenta</name>
    <dbReference type="NCBI Taxonomy" id="424796"/>
    <lineage>
        <taxon>Bacteria</taxon>
        <taxon>Pseudomonadati</taxon>
        <taxon>Pseudomonadota</taxon>
        <taxon>Alphaproteobacteria</taxon>
        <taxon>Caulobacterales</taxon>
        <taxon>Caulobacteraceae</taxon>
        <taxon>Brevundimonas</taxon>
    </lineage>
</organism>
<dbReference type="AlphaFoldDB" id="A0A7W6NPM8"/>
<gene>
    <name evidence="2" type="ORF">GGR12_001161</name>
</gene>
<name>A0A7W6NPM8_9CAUL</name>
<comment type="caution">
    <text evidence="2">The sequence shown here is derived from an EMBL/GenBank/DDBJ whole genome shotgun (WGS) entry which is preliminary data.</text>
</comment>
<feature type="signal peptide" evidence="1">
    <location>
        <begin position="1"/>
        <end position="26"/>
    </location>
</feature>
<reference evidence="2 3" key="1">
    <citation type="submission" date="2020-08" db="EMBL/GenBank/DDBJ databases">
        <title>Genomic Encyclopedia of Type Strains, Phase IV (KMG-IV): sequencing the most valuable type-strain genomes for metagenomic binning, comparative biology and taxonomic classification.</title>
        <authorList>
            <person name="Goeker M."/>
        </authorList>
    </citation>
    <scope>NUCLEOTIDE SEQUENCE [LARGE SCALE GENOMIC DNA]</scope>
    <source>
        <strain evidence="2 3">DSM 23960</strain>
    </source>
</reference>
<proteinExistence type="predicted"/>
<dbReference type="RefSeq" id="WP_183203411.1">
    <property type="nucleotide sequence ID" value="NZ_BAAAER010000004.1"/>
</dbReference>
<evidence type="ECO:0000313" key="2">
    <source>
        <dbReference type="EMBL" id="MBB4082322.1"/>
    </source>
</evidence>
<keyword evidence="3" id="KW-1185">Reference proteome</keyword>
<feature type="chain" id="PRO_5030986779" description="Spore coat protein U domain-containing protein" evidence="1">
    <location>
        <begin position="27"/>
        <end position="209"/>
    </location>
</feature>
<evidence type="ECO:0008006" key="4">
    <source>
        <dbReference type="Google" id="ProtNLM"/>
    </source>
</evidence>